<dbReference type="SUPFAM" id="SSF52091">
    <property type="entry name" value="SpoIIaa-like"/>
    <property type="match status" value="1"/>
</dbReference>
<sequence>MKIYSDDGQCFVDMEYALTIEEVAIFHKEITPILLTDKEFVIHCVDLKAIDSAGLQILISLKKYLEKEEKVFEVTAGIKFNEFIDFFKLGEYFKGAIV</sequence>
<dbReference type="Proteomes" id="UP000593836">
    <property type="component" value="Chromosome"/>
</dbReference>
<evidence type="ECO:0000313" key="2">
    <source>
        <dbReference type="EMBL" id="QOY55291.1"/>
    </source>
</evidence>
<feature type="domain" description="STAS" evidence="1">
    <location>
        <begin position="1"/>
        <end position="80"/>
    </location>
</feature>
<dbReference type="PROSITE" id="PS50801">
    <property type="entry name" value="STAS"/>
    <property type="match status" value="1"/>
</dbReference>
<dbReference type="AlphaFoldDB" id="A0A7S7M1D7"/>
<dbReference type="KEGG" id="smas:HUE87_03375"/>
<dbReference type="InterPro" id="IPR002645">
    <property type="entry name" value="STAS_dom"/>
</dbReference>
<accession>A0A7S7M1D7</accession>
<dbReference type="Gene3D" id="3.30.750.24">
    <property type="entry name" value="STAS domain"/>
    <property type="match status" value="1"/>
</dbReference>
<reference evidence="2 3" key="1">
    <citation type="submission" date="2020-05" db="EMBL/GenBank/DDBJ databases">
        <title>Sulfurimonas marisnigri, sp. nov., and Sulfurimonas baltica, sp. nov., manganese oxide reducing chemolithoautotrophs of the class Epsilonproteobacteria isolated from the pelagic redoxclines of the Black and Baltic Seas and emended description of the genus Sulfurimonas.</title>
        <authorList>
            <person name="Henkel J.V."/>
            <person name="Laudan C."/>
            <person name="Werner J."/>
            <person name="Neu T."/>
            <person name="Plewe S."/>
            <person name="Sproer C."/>
            <person name="Bunk B."/>
            <person name="Schulz-Vogt H.N."/>
        </authorList>
    </citation>
    <scope>NUCLEOTIDE SEQUENCE [LARGE SCALE GENOMIC DNA]</scope>
    <source>
        <strain evidence="2 3">SoZ1</strain>
    </source>
</reference>
<dbReference type="RefSeq" id="WP_194367333.1">
    <property type="nucleotide sequence ID" value="NZ_CP054493.1"/>
</dbReference>
<name>A0A7S7M1D7_9BACT</name>
<dbReference type="InterPro" id="IPR036513">
    <property type="entry name" value="STAS_dom_sf"/>
</dbReference>
<keyword evidence="3" id="KW-1185">Reference proteome</keyword>
<evidence type="ECO:0000259" key="1">
    <source>
        <dbReference type="PROSITE" id="PS50801"/>
    </source>
</evidence>
<evidence type="ECO:0000313" key="3">
    <source>
        <dbReference type="Proteomes" id="UP000593836"/>
    </source>
</evidence>
<proteinExistence type="predicted"/>
<organism evidence="2 3">
    <name type="scientific">Candidatus Sulfurimonas marisnigri</name>
    <dbReference type="NCBI Taxonomy" id="2740405"/>
    <lineage>
        <taxon>Bacteria</taxon>
        <taxon>Pseudomonadati</taxon>
        <taxon>Campylobacterota</taxon>
        <taxon>Epsilonproteobacteria</taxon>
        <taxon>Campylobacterales</taxon>
        <taxon>Sulfurimonadaceae</taxon>
        <taxon>Sulfurimonas</taxon>
    </lineage>
</organism>
<gene>
    <name evidence="2" type="ORF">HUE87_03375</name>
</gene>
<dbReference type="EMBL" id="CP054493">
    <property type="protein sequence ID" value="QOY55291.1"/>
    <property type="molecule type" value="Genomic_DNA"/>
</dbReference>
<protein>
    <submittedName>
        <fullName evidence="2">STAS domain-containing protein</fullName>
    </submittedName>
</protein>